<sequence length="364" mass="39863">MAQKSKILIIGGTGYIGNLVKAIKEVDVVISTVGHQQLNDQTKILDAIKEAGSVRKFYPSEFGIDVDRHHAVEPAKSTFGGKSQFRRAIEAAGIPHTYLVSNAFAGYFLPTLVQPGATAPPRNKVVILGDGNANAVFNEEHDIGTFTIKSVDDPRTLNKIVYIRPSKNAVSFNEIVAIWEKKIGKTLEKEYVPEEQLLKQIQESPIPGNVILSINHAILVKGDTTNFEIEPSFGVEASELYLQIICDRGNEAEMGVGNRGVEVDTAGSNRVVETAMAFSGRGKAPIPPEWRNDDWIDDMLSSDRAMSYLVEDSGLMNAEYSGSKSIEQSYCTSKSTQGHSSVVDPLQSGLCRFRSVLFVRKKSI</sequence>
<accession>A0AAV1DKC1</accession>
<evidence type="ECO:0000256" key="2">
    <source>
        <dbReference type="ARBA" id="ARBA00023002"/>
    </source>
</evidence>
<keyword evidence="1" id="KW-0521">NADP</keyword>
<dbReference type="CDD" id="cd05259">
    <property type="entry name" value="PCBER_SDR_a"/>
    <property type="match status" value="1"/>
</dbReference>
<dbReference type="Proteomes" id="UP001161247">
    <property type="component" value="Chromosome 6"/>
</dbReference>
<protein>
    <submittedName>
        <fullName evidence="4">OLC1v1007823C1</fullName>
    </submittedName>
</protein>
<organism evidence="4 5">
    <name type="scientific">Oldenlandia corymbosa var. corymbosa</name>
    <dbReference type="NCBI Taxonomy" id="529605"/>
    <lineage>
        <taxon>Eukaryota</taxon>
        <taxon>Viridiplantae</taxon>
        <taxon>Streptophyta</taxon>
        <taxon>Embryophyta</taxon>
        <taxon>Tracheophyta</taxon>
        <taxon>Spermatophyta</taxon>
        <taxon>Magnoliopsida</taxon>
        <taxon>eudicotyledons</taxon>
        <taxon>Gunneridae</taxon>
        <taxon>Pentapetalae</taxon>
        <taxon>asterids</taxon>
        <taxon>lamiids</taxon>
        <taxon>Gentianales</taxon>
        <taxon>Rubiaceae</taxon>
        <taxon>Rubioideae</taxon>
        <taxon>Spermacoceae</taxon>
        <taxon>Hedyotis-Oldenlandia complex</taxon>
        <taxon>Oldenlandia</taxon>
    </lineage>
</organism>
<gene>
    <name evidence="4" type="ORF">OLC1_LOCUS16370</name>
</gene>
<dbReference type="InterPro" id="IPR036291">
    <property type="entry name" value="NAD(P)-bd_dom_sf"/>
</dbReference>
<dbReference type="InterPro" id="IPR008030">
    <property type="entry name" value="NmrA-like"/>
</dbReference>
<keyword evidence="2" id="KW-0560">Oxidoreductase</keyword>
<dbReference type="InterPro" id="IPR045312">
    <property type="entry name" value="PCBER-like"/>
</dbReference>
<dbReference type="InterPro" id="IPR050608">
    <property type="entry name" value="NmrA-type/Isoflavone_red_sf"/>
</dbReference>
<feature type="domain" description="NmrA-like" evidence="3">
    <location>
        <begin position="19"/>
        <end position="241"/>
    </location>
</feature>
<evidence type="ECO:0000313" key="5">
    <source>
        <dbReference type="Proteomes" id="UP001161247"/>
    </source>
</evidence>
<keyword evidence="5" id="KW-1185">Reference proteome</keyword>
<dbReference type="SUPFAM" id="SSF51735">
    <property type="entry name" value="NAD(P)-binding Rossmann-fold domains"/>
    <property type="match status" value="1"/>
</dbReference>
<dbReference type="Pfam" id="PF05368">
    <property type="entry name" value="NmrA"/>
    <property type="match status" value="1"/>
</dbReference>
<dbReference type="PANTHER" id="PTHR43349">
    <property type="entry name" value="PINORESINOL REDUCTASE-RELATED"/>
    <property type="match status" value="1"/>
</dbReference>
<dbReference type="GO" id="GO:0016491">
    <property type="term" value="F:oxidoreductase activity"/>
    <property type="evidence" value="ECO:0007669"/>
    <property type="project" value="UniProtKB-KW"/>
</dbReference>
<dbReference type="EMBL" id="OX459123">
    <property type="protein sequence ID" value="CAI9108260.1"/>
    <property type="molecule type" value="Genomic_DNA"/>
</dbReference>
<reference evidence="4" key="1">
    <citation type="submission" date="2023-03" db="EMBL/GenBank/DDBJ databases">
        <authorList>
            <person name="Julca I."/>
        </authorList>
    </citation>
    <scope>NUCLEOTIDE SEQUENCE</scope>
</reference>
<dbReference type="Gene3D" id="3.40.50.720">
    <property type="entry name" value="NAD(P)-binding Rossmann-like Domain"/>
    <property type="match status" value="1"/>
</dbReference>
<evidence type="ECO:0000259" key="3">
    <source>
        <dbReference type="Pfam" id="PF05368"/>
    </source>
</evidence>
<dbReference type="Gene3D" id="3.90.25.10">
    <property type="entry name" value="UDP-galactose 4-epimerase, domain 1"/>
    <property type="match status" value="1"/>
</dbReference>
<evidence type="ECO:0000313" key="4">
    <source>
        <dbReference type="EMBL" id="CAI9108260.1"/>
    </source>
</evidence>
<evidence type="ECO:0000256" key="1">
    <source>
        <dbReference type="ARBA" id="ARBA00022857"/>
    </source>
</evidence>
<name>A0AAV1DKC1_OLDCO</name>
<proteinExistence type="predicted"/>
<dbReference type="AlphaFoldDB" id="A0AAV1DKC1"/>
<dbReference type="PANTHER" id="PTHR43349:SF93">
    <property type="entry name" value="ISOFLAVONE REDUCTASE HOMOLOG P3-RELATED"/>
    <property type="match status" value="1"/>
</dbReference>